<sequence length="186" mass="21299">MDTETKATLNWKEIGQRFRDVRLNRDYTQLQIGEVASQNKGAIAMFEIGAKPASTHYALFLRNEFGISFDWLYEGVENLRSEKDRTTKKALDRKLIGQRLKSLRLGMGLTQKEFGLVVGLTHAGISRIENGIRTPEIKTALKIKRALNKPLDWLYFGDEEIIPNSRKKGRRMPILNSCSKKKSMKV</sequence>
<accession>A0A0G3IA13</accession>
<protein>
    <recommendedName>
        <fullName evidence="2">HTH cro/C1-type domain-containing protein</fullName>
    </recommendedName>
</protein>
<keyword evidence="1" id="KW-0238">DNA-binding</keyword>
<evidence type="ECO:0000313" key="3">
    <source>
        <dbReference type="EMBL" id="AKK20657.1"/>
    </source>
</evidence>
<dbReference type="SUPFAM" id="SSF47413">
    <property type="entry name" value="lambda repressor-like DNA-binding domains"/>
    <property type="match status" value="2"/>
</dbReference>
<dbReference type="CDD" id="cd00093">
    <property type="entry name" value="HTH_XRE"/>
    <property type="match status" value="2"/>
</dbReference>
<dbReference type="InterPro" id="IPR010982">
    <property type="entry name" value="Lambda_DNA-bd_dom_sf"/>
</dbReference>
<evidence type="ECO:0000313" key="4">
    <source>
        <dbReference type="Proteomes" id="UP000035503"/>
    </source>
</evidence>
<dbReference type="Proteomes" id="UP000035503">
    <property type="component" value="Chromosome"/>
</dbReference>
<dbReference type="PANTHER" id="PTHR46558:SF3">
    <property type="entry name" value="TRANSCRIPTIONAL REGULATOR"/>
    <property type="match status" value="1"/>
</dbReference>
<dbReference type="InterPro" id="IPR001387">
    <property type="entry name" value="Cro/C1-type_HTH"/>
</dbReference>
<organism evidence="3 4">
    <name type="scientific">Candidatus Liberibacter africanus PTSAPSY</name>
    <dbReference type="NCBI Taxonomy" id="1277257"/>
    <lineage>
        <taxon>Bacteria</taxon>
        <taxon>Pseudomonadati</taxon>
        <taxon>Pseudomonadota</taxon>
        <taxon>Alphaproteobacteria</taxon>
        <taxon>Hyphomicrobiales</taxon>
        <taxon>Rhizobiaceae</taxon>
        <taxon>Liberibacter</taxon>
    </lineage>
</organism>
<dbReference type="PATRIC" id="fig|1277257.4.peg.1139"/>
<gene>
    <name evidence="3" type="ORF">G293_05230</name>
</gene>
<dbReference type="EMBL" id="CP004021">
    <property type="protein sequence ID" value="AKK20657.1"/>
    <property type="molecule type" value="Genomic_DNA"/>
</dbReference>
<dbReference type="RefSeq" id="WP_047264604.1">
    <property type="nucleotide sequence ID" value="NZ_CP004021.1"/>
</dbReference>
<feature type="domain" description="HTH cro/C1-type" evidence="2">
    <location>
        <begin position="100"/>
        <end position="154"/>
    </location>
</feature>
<dbReference type="GO" id="GO:0003677">
    <property type="term" value="F:DNA binding"/>
    <property type="evidence" value="ECO:0007669"/>
    <property type="project" value="UniProtKB-KW"/>
</dbReference>
<dbReference type="STRING" id="1277257.G293_05230"/>
<dbReference type="SMART" id="SM00530">
    <property type="entry name" value="HTH_XRE"/>
    <property type="match status" value="2"/>
</dbReference>
<dbReference type="PANTHER" id="PTHR46558">
    <property type="entry name" value="TRACRIPTIONAL REGULATORY PROTEIN-RELATED-RELATED"/>
    <property type="match status" value="1"/>
</dbReference>
<reference evidence="3 4" key="1">
    <citation type="journal article" date="2015" name="Genome Announc.">
        <title>Complete Genome Sequence of 'Candidatus Liberibacter africanus,' a Bacterium Associated with Citrus Huanglongbing.</title>
        <authorList>
            <person name="Lin H."/>
            <person name="Pietersen G."/>
            <person name="Han C."/>
            <person name="Read D.A."/>
            <person name="Lou B."/>
            <person name="Gupta G."/>
            <person name="Civerolo E.L."/>
        </authorList>
    </citation>
    <scope>NUCLEOTIDE SEQUENCE [LARGE SCALE GENOMIC DNA]</scope>
    <source>
        <strain evidence="3 4">PTSAPSY</strain>
    </source>
</reference>
<dbReference type="Pfam" id="PF01381">
    <property type="entry name" value="HTH_3"/>
    <property type="match status" value="1"/>
</dbReference>
<evidence type="ECO:0000259" key="2">
    <source>
        <dbReference type="PROSITE" id="PS50943"/>
    </source>
</evidence>
<keyword evidence="4" id="KW-1185">Reference proteome</keyword>
<dbReference type="Gene3D" id="1.10.260.40">
    <property type="entry name" value="lambda repressor-like DNA-binding domains"/>
    <property type="match status" value="2"/>
</dbReference>
<proteinExistence type="predicted"/>
<dbReference type="KEGG" id="lau:G293_05230"/>
<dbReference type="AlphaFoldDB" id="A0A0G3IA13"/>
<dbReference type="PROSITE" id="PS50943">
    <property type="entry name" value="HTH_CROC1"/>
    <property type="match status" value="1"/>
</dbReference>
<evidence type="ECO:0000256" key="1">
    <source>
        <dbReference type="ARBA" id="ARBA00023125"/>
    </source>
</evidence>
<name>A0A0G3IA13_LIBAF</name>
<dbReference type="OrthoDB" id="8235893at2"/>